<dbReference type="Pfam" id="PF00107">
    <property type="entry name" value="ADH_zinc_N"/>
    <property type="match status" value="1"/>
</dbReference>
<dbReference type="InterPro" id="IPR013149">
    <property type="entry name" value="ADH-like_C"/>
</dbReference>
<evidence type="ECO:0000256" key="1">
    <source>
        <dbReference type="SAM" id="MobiDB-lite"/>
    </source>
</evidence>
<dbReference type="InterPro" id="IPR052711">
    <property type="entry name" value="Zinc_ADH-like"/>
</dbReference>
<dbReference type="InterPro" id="IPR020843">
    <property type="entry name" value="ER"/>
</dbReference>
<reference evidence="3" key="2">
    <citation type="submission" date="2023-06" db="EMBL/GenBank/DDBJ databases">
        <authorList>
            <consortium name="Lawrence Berkeley National Laboratory"/>
            <person name="Haridas S."/>
            <person name="Hensen N."/>
            <person name="Bonometti L."/>
            <person name="Westerberg I."/>
            <person name="Brannstrom I.O."/>
            <person name="Guillou S."/>
            <person name="Cros-Aarteil S."/>
            <person name="Calhoun S."/>
            <person name="Kuo A."/>
            <person name="Mondo S."/>
            <person name="Pangilinan J."/>
            <person name="Riley R."/>
            <person name="Labutti K."/>
            <person name="Andreopoulos B."/>
            <person name="Lipzen A."/>
            <person name="Chen C."/>
            <person name="Yanf M."/>
            <person name="Daum C."/>
            <person name="Ng V."/>
            <person name="Clum A."/>
            <person name="Steindorff A."/>
            <person name="Ohm R."/>
            <person name="Martin F."/>
            <person name="Silar P."/>
            <person name="Natvig D."/>
            <person name="Lalanne C."/>
            <person name="Gautier V."/>
            <person name="Ament-Velasquez S.L."/>
            <person name="Kruys A."/>
            <person name="Hutchinson M.I."/>
            <person name="Powell A.J."/>
            <person name="Barry K."/>
            <person name="Miller A.N."/>
            <person name="Grigoriev I.V."/>
            <person name="Debuchy R."/>
            <person name="Gladieux P."/>
            <person name="Thoren M.H."/>
            <person name="Johannesson H."/>
        </authorList>
    </citation>
    <scope>NUCLEOTIDE SEQUENCE</scope>
    <source>
        <strain evidence="3">CBS 118394</strain>
    </source>
</reference>
<organism evidence="3 4">
    <name type="scientific">Apodospora peruviana</name>
    <dbReference type="NCBI Taxonomy" id="516989"/>
    <lineage>
        <taxon>Eukaryota</taxon>
        <taxon>Fungi</taxon>
        <taxon>Dikarya</taxon>
        <taxon>Ascomycota</taxon>
        <taxon>Pezizomycotina</taxon>
        <taxon>Sordariomycetes</taxon>
        <taxon>Sordariomycetidae</taxon>
        <taxon>Sordariales</taxon>
        <taxon>Lasiosphaeriaceae</taxon>
        <taxon>Apodospora</taxon>
    </lineage>
</organism>
<evidence type="ECO:0000313" key="3">
    <source>
        <dbReference type="EMBL" id="KAK3311927.1"/>
    </source>
</evidence>
<dbReference type="Pfam" id="PF08240">
    <property type="entry name" value="ADH_N"/>
    <property type="match status" value="1"/>
</dbReference>
<dbReference type="GO" id="GO:0016491">
    <property type="term" value="F:oxidoreductase activity"/>
    <property type="evidence" value="ECO:0007669"/>
    <property type="project" value="InterPro"/>
</dbReference>
<feature type="domain" description="Enoyl reductase (ER)" evidence="2">
    <location>
        <begin position="25"/>
        <end position="312"/>
    </location>
</feature>
<dbReference type="SMART" id="SM00829">
    <property type="entry name" value="PKS_ER"/>
    <property type="match status" value="1"/>
</dbReference>
<gene>
    <name evidence="3" type="ORF">B0H66DRAFT_614584</name>
</gene>
<dbReference type="InterPro" id="IPR013154">
    <property type="entry name" value="ADH-like_N"/>
</dbReference>
<dbReference type="EMBL" id="JAUEDM010000011">
    <property type="protein sequence ID" value="KAK3311927.1"/>
    <property type="molecule type" value="Genomic_DNA"/>
</dbReference>
<name>A0AAE0LY18_9PEZI</name>
<dbReference type="Gene3D" id="3.40.50.720">
    <property type="entry name" value="NAD(P)-binding Rossmann-like Domain"/>
    <property type="match status" value="1"/>
</dbReference>
<accession>A0AAE0LY18</accession>
<dbReference type="SUPFAM" id="SSF51735">
    <property type="entry name" value="NAD(P)-binding Rossmann-fold domains"/>
    <property type="match status" value="1"/>
</dbReference>
<keyword evidence="4" id="KW-1185">Reference proteome</keyword>
<dbReference type="Proteomes" id="UP001283341">
    <property type="component" value="Unassembled WGS sequence"/>
</dbReference>
<dbReference type="InterPro" id="IPR011032">
    <property type="entry name" value="GroES-like_sf"/>
</dbReference>
<evidence type="ECO:0000313" key="4">
    <source>
        <dbReference type="Proteomes" id="UP001283341"/>
    </source>
</evidence>
<dbReference type="PANTHER" id="PTHR45033:SF1">
    <property type="entry name" value="OXIDOREDUCTASE (EUROFUNG)"/>
    <property type="match status" value="1"/>
</dbReference>
<dbReference type="CDD" id="cd08276">
    <property type="entry name" value="MDR7"/>
    <property type="match status" value="1"/>
</dbReference>
<protein>
    <recommendedName>
        <fullName evidence="2">Enoyl reductase (ER) domain-containing protein</fullName>
    </recommendedName>
</protein>
<dbReference type="SUPFAM" id="SSF50129">
    <property type="entry name" value="GroES-like"/>
    <property type="match status" value="1"/>
</dbReference>
<evidence type="ECO:0000259" key="2">
    <source>
        <dbReference type="SMART" id="SM00829"/>
    </source>
</evidence>
<comment type="caution">
    <text evidence="3">The sequence shown here is derived from an EMBL/GenBank/DDBJ whole genome shotgun (WGS) entry which is preliminary data.</text>
</comment>
<reference evidence="3" key="1">
    <citation type="journal article" date="2023" name="Mol. Phylogenet. Evol.">
        <title>Genome-scale phylogeny and comparative genomics of the fungal order Sordariales.</title>
        <authorList>
            <person name="Hensen N."/>
            <person name="Bonometti L."/>
            <person name="Westerberg I."/>
            <person name="Brannstrom I.O."/>
            <person name="Guillou S."/>
            <person name="Cros-Aarteil S."/>
            <person name="Calhoun S."/>
            <person name="Haridas S."/>
            <person name="Kuo A."/>
            <person name="Mondo S."/>
            <person name="Pangilinan J."/>
            <person name="Riley R."/>
            <person name="LaButti K."/>
            <person name="Andreopoulos B."/>
            <person name="Lipzen A."/>
            <person name="Chen C."/>
            <person name="Yan M."/>
            <person name="Daum C."/>
            <person name="Ng V."/>
            <person name="Clum A."/>
            <person name="Steindorff A."/>
            <person name="Ohm R.A."/>
            <person name="Martin F."/>
            <person name="Silar P."/>
            <person name="Natvig D.O."/>
            <person name="Lalanne C."/>
            <person name="Gautier V."/>
            <person name="Ament-Velasquez S.L."/>
            <person name="Kruys A."/>
            <person name="Hutchinson M.I."/>
            <person name="Powell A.J."/>
            <person name="Barry K."/>
            <person name="Miller A.N."/>
            <person name="Grigoriev I.V."/>
            <person name="Debuchy R."/>
            <person name="Gladieux P."/>
            <person name="Hiltunen Thoren M."/>
            <person name="Johannesson H."/>
        </authorList>
    </citation>
    <scope>NUCLEOTIDE SEQUENCE</scope>
    <source>
        <strain evidence="3">CBS 118394</strain>
    </source>
</reference>
<sequence length="314" mass="33735">MAAILETHRAYRRTPGTGTAEKPVSIELTAEATLPDGGKLGPHDVLIRIRAVSLNCRDIAMLNGHYTMNTLDNVIVGSDWAAEVAALGSAVTDFKVGDLVSPIFALEYRTGNEHVEVDQFSMLGGDCDGSLGEYHLTWEENKTALLQGTGGVSMFALLIALAGGIKPIISSSSDQKLEAIKMLAPRARSWSAAVRAMLGGKGVDIIVNNTGPPNIRADIATLRRNGRISLVGFLKGVLADWNPAQLIALIGKSGSITGIAFGAKTHFEALNRFIEEKNIRLEPHVDRVFSFDEPKAAFEYLDSGKHVGKVVIKF</sequence>
<dbReference type="Gene3D" id="3.90.180.10">
    <property type="entry name" value="Medium-chain alcohol dehydrogenases, catalytic domain"/>
    <property type="match status" value="2"/>
</dbReference>
<feature type="region of interest" description="Disordered" evidence="1">
    <location>
        <begin position="1"/>
        <end position="20"/>
    </location>
</feature>
<proteinExistence type="predicted"/>
<dbReference type="AlphaFoldDB" id="A0AAE0LY18"/>
<dbReference type="InterPro" id="IPR036291">
    <property type="entry name" value="NAD(P)-bd_dom_sf"/>
</dbReference>
<dbReference type="PANTHER" id="PTHR45033">
    <property type="match status" value="1"/>
</dbReference>